<dbReference type="EMBL" id="JAGIYY010000001">
    <property type="protein sequence ID" value="MBP0438123.1"/>
    <property type="molecule type" value="Genomic_DNA"/>
</dbReference>
<proteinExistence type="predicted"/>
<evidence type="ECO:0000256" key="1">
    <source>
        <dbReference type="SAM" id="Phobius"/>
    </source>
</evidence>
<dbReference type="Pfam" id="PF09835">
    <property type="entry name" value="DUF2062"/>
    <property type="match status" value="1"/>
</dbReference>
<feature type="transmembrane region" description="Helical" evidence="1">
    <location>
        <begin position="44"/>
        <end position="65"/>
    </location>
</feature>
<comment type="caution">
    <text evidence="3">The sequence shown here is derived from an EMBL/GenBank/DDBJ whole genome shotgun (WGS) entry which is preliminary data.</text>
</comment>
<organism evidence="3 4">
    <name type="scientific">Tianweitania sediminis</name>
    <dbReference type="NCBI Taxonomy" id="1502156"/>
    <lineage>
        <taxon>Bacteria</taxon>
        <taxon>Pseudomonadati</taxon>
        <taxon>Pseudomonadota</taxon>
        <taxon>Alphaproteobacteria</taxon>
        <taxon>Hyphomicrobiales</taxon>
        <taxon>Phyllobacteriaceae</taxon>
        <taxon>Tianweitania</taxon>
    </lineage>
</organism>
<evidence type="ECO:0000313" key="4">
    <source>
        <dbReference type="Proteomes" id="UP000666240"/>
    </source>
</evidence>
<accession>A0A8J7UHS5</accession>
<feature type="domain" description="DUF2062" evidence="2">
    <location>
        <begin position="3"/>
        <end position="141"/>
    </location>
</feature>
<gene>
    <name evidence="3" type="ORF">J5Y06_05650</name>
</gene>
<keyword evidence="1" id="KW-0812">Transmembrane</keyword>
<keyword evidence="1" id="KW-1133">Transmembrane helix</keyword>
<feature type="transmembrane region" description="Helical" evidence="1">
    <location>
        <begin position="12"/>
        <end position="37"/>
    </location>
</feature>
<dbReference type="PANTHER" id="PTHR40547:SF1">
    <property type="entry name" value="SLL0298 PROTEIN"/>
    <property type="match status" value="1"/>
</dbReference>
<evidence type="ECO:0000313" key="3">
    <source>
        <dbReference type="EMBL" id="MBP0438123.1"/>
    </source>
</evidence>
<feature type="transmembrane region" description="Helical" evidence="1">
    <location>
        <begin position="111"/>
        <end position="133"/>
    </location>
</feature>
<sequence>MTASPHQVAAGAAAGAAVSMFPLIGFHFIFGFVLAFLTRGSMLAAALGTAVGNPLTFPFIFSAAYRMGRWLTPGSDLAAEDMMRGNEIEDIMGALVSESIWAIWPVWKTMMIGAIPLALVVYVASYSFVRWFVSRSHKRRSRLRQRRSPFPPDRVAGS</sequence>
<keyword evidence="4" id="KW-1185">Reference proteome</keyword>
<keyword evidence="1" id="KW-0472">Membrane</keyword>
<dbReference type="Proteomes" id="UP000666240">
    <property type="component" value="Unassembled WGS sequence"/>
</dbReference>
<protein>
    <submittedName>
        <fullName evidence="3">DUF2062 domain-containing protein</fullName>
    </submittedName>
</protein>
<reference evidence="3" key="1">
    <citation type="submission" date="2021-03" db="EMBL/GenBank/DDBJ databases">
        <title>Genome sequencing and assembly of Tianweitania sediminis.</title>
        <authorList>
            <person name="Chhetri G."/>
        </authorList>
    </citation>
    <scope>NUCLEOTIDE SEQUENCE</scope>
    <source>
        <strain evidence="3">Z8</strain>
    </source>
</reference>
<evidence type="ECO:0000259" key="2">
    <source>
        <dbReference type="Pfam" id="PF09835"/>
    </source>
</evidence>
<name>A0A8J7UHS5_9HYPH</name>
<dbReference type="AlphaFoldDB" id="A0A8J7UHS5"/>
<dbReference type="PANTHER" id="PTHR40547">
    <property type="entry name" value="SLL0298 PROTEIN"/>
    <property type="match status" value="1"/>
</dbReference>
<dbReference type="InterPro" id="IPR018639">
    <property type="entry name" value="DUF2062"/>
</dbReference>